<evidence type="ECO:0000313" key="1">
    <source>
        <dbReference type="EMBL" id="KAK4380315.1"/>
    </source>
</evidence>
<evidence type="ECO:0000313" key="2">
    <source>
        <dbReference type="Proteomes" id="UP001291623"/>
    </source>
</evidence>
<protein>
    <submittedName>
        <fullName evidence="1">Uncharacterized protein</fullName>
    </submittedName>
</protein>
<dbReference type="Proteomes" id="UP001291623">
    <property type="component" value="Unassembled WGS sequence"/>
</dbReference>
<gene>
    <name evidence="1" type="ORF">RND71_002177</name>
</gene>
<keyword evidence="2" id="KW-1185">Reference proteome</keyword>
<sequence>MDGKLQILNPLTGTLIKVLPDHMPKYCKGNCIYYVNEGVYAYDEDSEDDIGLCCCCCGDDRGPIAVRDVIGDYTISDTISNDNHKINDSSRYEVVFDHTGVVTIEDDSLSRTLYIKTLKSAIFSPHLCNFFKTNGIDSAGADTLRWKPYLLGRIHLKIPSLIGSKTNSAELTLIYLLRIILDD</sequence>
<organism evidence="1 2">
    <name type="scientific">Anisodus tanguticus</name>
    <dbReference type="NCBI Taxonomy" id="243964"/>
    <lineage>
        <taxon>Eukaryota</taxon>
        <taxon>Viridiplantae</taxon>
        <taxon>Streptophyta</taxon>
        <taxon>Embryophyta</taxon>
        <taxon>Tracheophyta</taxon>
        <taxon>Spermatophyta</taxon>
        <taxon>Magnoliopsida</taxon>
        <taxon>eudicotyledons</taxon>
        <taxon>Gunneridae</taxon>
        <taxon>Pentapetalae</taxon>
        <taxon>asterids</taxon>
        <taxon>lamiids</taxon>
        <taxon>Solanales</taxon>
        <taxon>Solanaceae</taxon>
        <taxon>Solanoideae</taxon>
        <taxon>Hyoscyameae</taxon>
        <taxon>Anisodus</taxon>
    </lineage>
</organism>
<proteinExistence type="predicted"/>
<comment type="caution">
    <text evidence="1">The sequence shown here is derived from an EMBL/GenBank/DDBJ whole genome shotgun (WGS) entry which is preliminary data.</text>
</comment>
<dbReference type="EMBL" id="JAVYJV010000001">
    <property type="protein sequence ID" value="KAK4380315.1"/>
    <property type="molecule type" value="Genomic_DNA"/>
</dbReference>
<reference evidence="1" key="1">
    <citation type="submission" date="2023-12" db="EMBL/GenBank/DDBJ databases">
        <title>Genome assembly of Anisodus tanguticus.</title>
        <authorList>
            <person name="Wang Y.-J."/>
        </authorList>
    </citation>
    <scope>NUCLEOTIDE SEQUENCE</scope>
    <source>
        <strain evidence="1">KB-2021</strain>
        <tissue evidence="1">Leaf</tissue>
    </source>
</reference>
<name>A0AAE1T2J8_9SOLA</name>
<accession>A0AAE1T2J8</accession>
<dbReference type="AlphaFoldDB" id="A0AAE1T2J8"/>